<accession>A0ABY7AR95</accession>
<gene>
    <name evidence="1" type="ORF">OLW01_05140</name>
</gene>
<protein>
    <recommendedName>
        <fullName evidence="3">SpoIIAA-like protein</fullName>
    </recommendedName>
</protein>
<name>A0ABY7AR95_9ALTE</name>
<keyword evidence="2" id="KW-1185">Reference proteome</keyword>
<evidence type="ECO:0000313" key="1">
    <source>
        <dbReference type="EMBL" id="WAJ71191.1"/>
    </source>
</evidence>
<sequence length="123" mass="14305">MTEHQLGFARIIIHRKNLAEIIVNQGVFMDLAQVDQYHTFLRTHLSAPFNLLINKLNSYSYTPEAQREIGTIREIDKMAIVTYNKISELATQNLNRQPRSRNWTIKSFRTKETAIGWLDSAND</sequence>
<dbReference type="Proteomes" id="UP001163726">
    <property type="component" value="Chromosome"/>
</dbReference>
<organism evidence="1 2">
    <name type="scientific">Catenovulum adriaticum</name>
    <dbReference type="NCBI Taxonomy" id="2984846"/>
    <lineage>
        <taxon>Bacteria</taxon>
        <taxon>Pseudomonadati</taxon>
        <taxon>Pseudomonadota</taxon>
        <taxon>Gammaproteobacteria</taxon>
        <taxon>Alteromonadales</taxon>
        <taxon>Alteromonadaceae</taxon>
        <taxon>Catenovulum</taxon>
    </lineage>
</organism>
<evidence type="ECO:0000313" key="2">
    <source>
        <dbReference type="Proteomes" id="UP001163726"/>
    </source>
</evidence>
<reference evidence="1" key="1">
    <citation type="submission" date="2022-10" db="EMBL/GenBank/DDBJ databases">
        <title>Catenovulum adriacola sp. nov. isolated in the Harbour of Susak.</title>
        <authorList>
            <person name="Schoch T."/>
            <person name="Reich S.J."/>
            <person name="Stoeferle S."/>
            <person name="Flaiz M."/>
            <person name="Kazda M."/>
            <person name="Riedel C.U."/>
            <person name="Duerre P."/>
        </authorList>
    </citation>
    <scope>NUCLEOTIDE SEQUENCE</scope>
    <source>
        <strain evidence="1">TS8</strain>
    </source>
</reference>
<evidence type="ECO:0008006" key="3">
    <source>
        <dbReference type="Google" id="ProtNLM"/>
    </source>
</evidence>
<proteinExistence type="predicted"/>
<dbReference type="EMBL" id="CP109965">
    <property type="protein sequence ID" value="WAJ71191.1"/>
    <property type="molecule type" value="Genomic_DNA"/>
</dbReference>
<dbReference type="RefSeq" id="WP_268075656.1">
    <property type="nucleotide sequence ID" value="NZ_CP109965.1"/>
</dbReference>